<feature type="region of interest" description="Disordered" evidence="1">
    <location>
        <begin position="622"/>
        <end position="652"/>
    </location>
</feature>
<evidence type="ECO:0000313" key="2">
    <source>
        <dbReference type="EMBL" id="KAL3826221.1"/>
    </source>
</evidence>
<dbReference type="Proteomes" id="UP001530377">
    <property type="component" value="Unassembled WGS sequence"/>
</dbReference>
<feature type="compositionally biased region" description="Basic and acidic residues" evidence="1">
    <location>
        <begin position="628"/>
        <end position="646"/>
    </location>
</feature>
<dbReference type="AlphaFoldDB" id="A0ABD3SNQ2"/>
<feature type="region of interest" description="Disordered" evidence="1">
    <location>
        <begin position="35"/>
        <end position="54"/>
    </location>
</feature>
<gene>
    <name evidence="2" type="ORF">ACHAXA_006249</name>
</gene>
<reference evidence="2 3" key="1">
    <citation type="submission" date="2024-10" db="EMBL/GenBank/DDBJ databases">
        <title>Updated reference genomes for cyclostephanoid diatoms.</title>
        <authorList>
            <person name="Roberts W.R."/>
            <person name="Alverson A.J."/>
        </authorList>
    </citation>
    <scope>NUCLEOTIDE SEQUENCE [LARGE SCALE GENOMIC DNA]</scope>
    <source>
        <strain evidence="2 3">AJA228-03</strain>
    </source>
</reference>
<evidence type="ECO:0000256" key="1">
    <source>
        <dbReference type="SAM" id="MobiDB-lite"/>
    </source>
</evidence>
<dbReference type="EMBL" id="JALLPB020000025">
    <property type="protein sequence ID" value="KAL3826221.1"/>
    <property type="molecule type" value="Genomic_DNA"/>
</dbReference>
<proteinExistence type="predicted"/>
<accession>A0ABD3SNQ2</accession>
<feature type="region of interest" description="Disordered" evidence="1">
    <location>
        <begin position="117"/>
        <end position="138"/>
    </location>
</feature>
<name>A0ABD3SNQ2_9STRA</name>
<evidence type="ECO:0000313" key="3">
    <source>
        <dbReference type="Proteomes" id="UP001530377"/>
    </source>
</evidence>
<comment type="caution">
    <text evidence="2">The sequence shown here is derived from an EMBL/GenBank/DDBJ whole genome shotgun (WGS) entry which is preliminary data.</text>
</comment>
<feature type="compositionally biased region" description="Polar residues" evidence="1">
    <location>
        <begin position="126"/>
        <end position="138"/>
    </location>
</feature>
<keyword evidence="3" id="KW-1185">Reference proteome</keyword>
<protein>
    <submittedName>
        <fullName evidence="2">Uncharacterized protein</fullName>
    </submittedName>
</protein>
<organism evidence="2 3">
    <name type="scientific">Cyclostephanos tholiformis</name>
    <dbReference type="NCBI Taxonomy" id="382380"/>
    <lineage>
        <taxon>Eukaryota</taxon>
        <taxon>Sar</taxon>
        <taxon>Stramenopiles</taxon>
        <taxon>Ochrophyta</taxon>
        <taxon>Bacillariophyta</taxon>
        <taxon>Coscinodiscophyceae</taxon>
        <taxon>Thalassiosirophycidae</taxon>
        <taxon>Stephanodiscales</taxon>
        <taxon>Stephanodiscaceae</taxon>
        <taxon>Cyclostephanos</taxon>
    </lineage>
</organism>
<sequence length="652" mass="73283">MGFEYARDSYVDLINVKNERHDQKQRQETKIFKETSGKSLKKQTSFRTNKGGGEARLVGDAKSASASAAAGVGGYGGCASSKSAFSGKIVYPSQDGLFFEPCEVDDEEEFPIWEMTGNDPWKNDDSIASASGENSSHPCSGTLSIAACERIFTVPEVYEEIQLRDHSARKLKGNNSIFDGRDQESCDNIFHCFNPWKRSLTPIVEGQDAGSRNSTPGHLHRLPSEISILIHEGQRHNQICAAKLSSLAVQLYLGMPGSYKQSFHPSFYKICLDDSVEDGDSGGRTRARIVGYDHNIIYPTSGMTNANDSKASSALAKSKKRKVYFSELKRVLRVRKFTFQESIEIWFQREDFEYFRSEMTLLVQESEASRELAQVWFEAHENRRKGTVQPLETCEEGAYDSHCMSTNDCSVGSSAKQVLSRSWWHDYNHSRRGLERYASPGQARQILASYKVAVNKVLAEQQRQRLLSIICVPGSQNPDKIAEVYHEYTAWSRDLALAAGASDADAVRTNFDDEKRHTREYYMLKQVVASGFKVHKHMPQFMYPKCITPTGFMDETETLYFDGKKTSSLLDNIAKIFSKRNRSLTGAEAREEMSHLHTKDMQGPVSPSLLASLHAKEQVNTKIAADVPENKAKLDSTQKSMAERAKNFPFQQ</sequence>